<sequence length="146" mass="16517">MSIILLWNPDLGNIEAIPYIKLHVASSLIPPPLKDVNRYPHFSGPPSGLILYWELSRSKPTSTTIYNNPTLTFIASTTHTTQHSYIYWFLLLLPSSVNVLGTSLDLLGTPSRVTFHSWNYYSDLGVLETKHQVLLAIFLNVTMFQI</sequence>
<evidence type="ECO:0000313" key="1">
    <source>
        <dbReference type="EMBL" id="KAJ4469122.1"/>
    </source>
</evidence>
<dbReference type="EMBL" id="JANVFS010000036">
    <property type="protein sequence ID" value="KAJ4469122.1"/>
    <property type="molecule type" value="Genomic_DNA"/>
</dbReference>
<accession>A0A9W8ZX58</accession>
<comment type="caution">
    <text evidence="1">The sequence shown here is derived from an EMBL/GenBank/DDBJ whole genome shotgun (WGS) entry which is preliminary data.</text>
</comment>
<reference evidence="1" key="1">
    <citation type="submission" date="2022-08" db="EMBL/GenBank/DDBJ databases">
        <authorList>
            <consortium name="DOE Joint Genome Institute"/>
            <person name="Min B."/>
            <person name="Riley R."/>
            <person name="Sierra-Patev S."/>
            <person name="Naranjo-Ortiz M."/>
            <person name="Looney B."/>
            <person name="Konkel Z."/>
            <person name="Slot J.C."/>
            <person name="Sakamoto Y."/>
            <person name="Steenwyk J.L."/>
            <person name="Rokas A."/>
            <person name="Carro J."/>
            <person name="Camarero S."/>
            <person name="Ferreira P."/>
            <person name="Molpeceres G."/>
            <person name="Ruiz-Duenas F.J."/>
            <person name="Serrano A."/>
            <person name="Henrissat B."/>
            <person name="Drula E."/>
            <person name="Hughes K.W."/>
            <person name="Mata J.L."/>
            <person name="Ishikawa N.K."/>
            <person name="Vargas-Isla R."/>
            <person name="Ushijima S."/>
            <person name="Smith C.A."/>
            <person name="Ahrendt S."/>
            <person name="Andreopoulos W."/>
            <person name="He G."/>
            <person name="Labutti K."/>
            <person name="Lipzen A."/>
            <person name="Ng V."/>
            <person name="Sandor L."/>
            <person name="Barry K."/>
            <person name="Martinez A.T."/>
            <person name="Xiao Y."/>
            <person name="Gibbons J.G."/>
            <person name="Terashima K."/>
            <person name="Hibbett D.S."/>
            <person name="Grigoriev I.V."/>
        </authorList>
    </citation>
    <scope>NUCLEOTIDE SEQUENCE</scope>
    <source>
        <strain evidence="1">Sp2 HRB7682 ss15</strain>
    </source>
</reference>
<protein>
    <submittedName>
        <fullName evidence="1">Uncharacterized protein</fullName>
    </submittedName>
</protein>
<name>A0A9W8ZX58_9AGAR</name>
<organism evidence="1 2">
    <name type="scientific">Lentinula lateritia</name>
    <dbReference type="NCBI Taxonomy" id="40482"/>
    <lineage>
        <taxon>Eukaryota</taxon>
        <taxon>Fungi</taxon>
        <taxon>Dikarya</taxon>
        <taxon>Basidiomycota</taxon>
        <taxon>Agaricomycotina</taxon>
        <taxon>Agaricomycetes</taxon>
        <taxon>Agaricomycetidae</taxon>
        <taxon>Agaricales</taxon>
        <taxon>Marasmiineae</taxon>
        <taxon>Omphalotaceae</taxon>
        <taxon>Lentinula</taxon>
    </lineage>
</organism>
<dbReference type="Proteomes" id="UP001150238">
    <property type="component" value="Unassembled WGS sequence"/>
</dbReference>
<reference evidence="1" key="2">
    <citation type="journal article" date="2023" name="Proc. Natl. Acad. Sci. U.S.A.">
        <title>A global phylogenomic analysis of the shiitake genus Lentinula.</title>
        <authorList>
            <person name="Sierra-Patev S."/>
            <person name="Min B."/>
            <person name="Naranjo-Ortiz M."/>
            <person name="Looney B."/>
            <person name="Konkel Z."/>
            <person name="Slot J.C."/>
            <person name="Sakamoto Y."/>
            <person name="Steenwyk J.L."/>
            <person name="Rokas A."/>
            <person name="Carro J."/>
            <person name="Camarero S."/>
            <person name="Ferreira P."/>
            <person name="Molpeceres G."/>
            <person name="Ruiz-Duenas F.J."/>
            <person name="Serrano A."/>
            <person name="Henrissat B."/>
            <person name="Drula E."/>
            <person name="Hughes K.W."/>
            <person name="Mata J.L."/>
            <person name="Ishikawa N.K."/>
            <person name="Vargas-Isla R."/>
            <person name="Ushijima S."/>
            <person name="Smith C.A."/>
            <person name="Donoghue J."/>
            <person name="Ahrendt S."/>
            <person name="Andreopoulos W."/>
            <person name="He G."/>
            <person name="LaButti K."/>
            <person name="Lipzen A."/>
            <person name="Ng V."/>
            <person name="Riley R."/>
            <person name="Sandor L."/>
            <person name="Barry K."/>
            <person name="Martinez A.T."/>
            <person name="Xiao Y."/>
            <person name="Gibbons J.G."/>
            <person name="Terashima K."/>
            <person name="Grigoriev I.V."/>
            <person name="Hibbett D."/>
        </authorList>
    </citation>
    <scope>NUCLEOTIDE SEQUENCE</scope>
    <source>
        <strain evidence="1">Sp2 HRB7682 ss15</strain>
    </source>
</reference>
<gene>
    <name evidence="1" type="ORF">C8J55DRAFT_564703</name>
</gene>
<dbReference type="AlphaFoldDB" id="A0A9W8ZX58"/>
<evidence type="ECO:0000313" key="2">
    <source>
        <dbReference type="Proteomes" id="UP001150238"/>
    </source>
</evidence>
<proteinExistence type="predicted"/>